<dbReference type="EMBL" id="MSFL01000009">
    <property type="protein sequence ID" value="PWY85079.1"/>
    <property type="molecule type" value="Genomic_DNA"/>
</dbReference>
<evidence type="ECO:0000313" key="3">
    <source>
        <dbReference type="Proteomes" id="UP000247233"/>
    </source>
</evidence>
<accession>A0A317WFL2</accession>
<dbReference type="GeneID" id="37065282"/>
<dbReference type="SUPFAM" id="SSF53474">
    <property type="entry name" value="alpha/beta-Hydrolases"/>
    <property type="match status" value="1"/>
</dbReference>
<proteinExistence type="predicted"/>
<dbReference type="GO" id="GO:0016787">
    <property type="term" value="F:hydrolase activity"/>
    <property type="evidence" value="ECO:0007669"/>
    <property type="project" value="UniProtKB-KW"/>
</dbReference>
<dbReference type="AlphaFoldDB" id="A0A317WFL2"/>
<keyword evidence="3" id="KW-1185">Reference proteome</keyword>
<dbReference type="Proteomes" id="UP000247233">
    <property type="component" value="Unassembled WGS sequence"/>
</dbReference>
<dbReference type="STRING" id="1448321.A0A317WFL2"/>
<organism evidence="2 3">
    <name type="scientific">Aspergillus heteromorphus CBS 117.55</name>
    <dbReference type="NCBI Taxonomy" id="1448321"/>
    <lineage>
        <taxon>Eukaryota</taxon>
        <taxon>Fungi</taxon>
        <taxon>Dikarya</taxon>
        <taxon>Ascomycota</taxon>
        <taxon>Pezizomycotina</taxon>
        <taxon>Eurotiomycetes</taxon>
        <taxon>Eurotiomycetidae</taxon>
        <taxon>Eurotiales</taxon>
        <taxon>Aspergillaceae</taxon>
        <taxon>Aspergillus</taxon>
        <taxon>Aspergillus subgen. Circumdati</taxon>
    </lineage>
</organism>
<dbReference type="Pfam" id="PF12697">
    <property type="entry name" value="Abhydrolase_6"/>
    <property type="match status" value="1"/>
</dbReference>
<dbReference type="OrthoDB" id="8119704at2759"/>
<dbReference type="RefSeq" id="XP_025400421.1">
    <property type="nucleotide sequence ID" value="XM_025543045.1"/>
</dbReference>
<protein>
    <submittedName>
        <fullName evidence="2">Alpha/beta-hydrolase</fullName>
    </submittedName>
</protein>
<evidence type="ECO:0000313" key="2">
    <source>
        <dbReference type="EMBL" id="PWY85079.1"/>
    </source>
</evidence>
<dbReference type="GO" id="GO:0016020">
    <property type="term" value="C:membrane"/>
    <property type="evidence" value="ECO:0007669"/>
    <property type="project" value="TreeGrafter"/>
</dbReference>
<dbReference type="PANTHER" id="PTHR43798:SF33">
    <property type="entry name" value="HYDROLASE, PUTATIVE (AFU_ORTHOLOGUE AFUA_2G14860)-RELATED"/>
    <property type="match status" value="1"/>
</dbReference>
<dbReference type="InterPro" id="IPR000073">
    <property type="entry name" value="AB_hydrolase_1"/>
</dbReference>
<sequence length="323" mass="35882">MDVDDGTGTIIHRVLSPTTHLSYLTNLVIDPHLCLTRTHAPITQLALMIHGWGCQAIHYAPLITYLTAQDASFDQGSLYVAVDLPGHGQSPGSALPEPDKGGVVELVLRLGDEVLGLLGLRYDQVQVMVYGHSMGTRTALEVCAILTDRISRLVLLDGSWAGDATPEDLDLGEVSERAAMYRGAVQERLHLYFGPRTSTEFERETREGFGSLDYEYALRMGYWYNLFDAGAAEVLDDLNSRNRDLVAAGRDPTHVLVVQSQESQSPGGRHSIKKGETTEYMRFLRTHIAREWLQEWVVEEASHYPHVDDIGEVGPVIHAFTRN</sequence>
<evidence type="ECO:0000259" key="1">
    <source>
        <dbReference type="Pfam" id="PF12697"/>
    </source>
</evidence>
<keyword evidence="2" id="KW-0378">Hydrolase</keyword>
<dbReference type="VEuPathDB" id="FungiDB:BO70DRAFT_361434"/>
<name>A0A317WFL2_9EURO</name>
<comment type="caution">
    <text evidence="2">The sequence shown here is derived from an EMBL/GenBank/DDBJ whole genome shotgun (WGS) entry which is preliminary data.</text>
</comment>
<dbReference type="PANTHER" id="PTHR43798">
    <property type="entry name" value="MONOACYLGLYCEROL LIPASE"/>
    <property type="match status" value="1"/>
</dbReference>
<feature type="domain" description="AB hydrolase-1" evidence="1">
    <location>
        <begin position="47"/>
        <end position="309"/>
    </location>
</feature>
<dbReference type="Gene3D" id="3.40.50.1820">
    <property type="entry name" value="alpha/beta hydrolase"/>
    <property type="match status" value="1"/>
</dbReference>
<reference evidence="2 3" key="1">
    <citation type="submission" date="2016-12" db="EMBL/GenBank/DDBJ databases">
        <title>The genomes of Aspergillus section Nigri reveals drivers in fungal speciation.</title>
        <authorList>
            <consortium name="DOE Joint Genome Institute"/>
            <person name="Vesth T.C."/>
            <person name="Nybo J."/>
            <person name="Theobald S."/>
            <person name="Brandl J."/>
            <person name="Frisvad J.C."/>
            <person name="Nielsen K.F."/>
            <person name="Lyhne E.K."/>
            <person name="Kogle M.E."/>
            <person name="Kuo A."/>
            <person name="Riley R."/>
            <person name="Clum A."/>
            <person name="Nolan M."/>
            <person name="Lipzen A."/>
            <person name="Salamov A."/>
            <person name="Henrissat B."/>
            <person name="Wiebenga A."/>
            <person name="De Vries R.P."/>
            <person name="Grigoriev I.V."/>
            <person name="Mortensen U.H."/>
            <person name="Andersen M.R."/>
            <person name="Baker S.E."/>
        </authorList>
    </citation>
    <scope>NUCLEOTIDE SEQUENCE [LARGE SCALE GENOMIC DNA]</scope>
    <source>
        <strain evidence="2 3">CBS 117.55</strain>
    </source>
</reference>
<dbReference type="InterPro" id="IPR050266">
    <property type="entry name" value="AB_hydrolase_sf"/>
</dbReference>
<dbReference type="InterPro" id="IPR029058">
    <property type="entry name" value="AB_hydrolase_fold"/>
</dbReference>
<gene>
    <name evidence="2" type="ORF">BO70DRAFT_361434</name>
</gene>